<feature type="transmembrane region" description="Helical" evidence="1">
    <location>
        <begin position="194"/>
        <end position="212"/>
    </location>
</feature>
<dbReference type="STRING" id="1817892.AUK40_01970"/>
<feature type="transmembrane region" description="Helical" evidence="1">
    <location>
        <begin position="90"/>
        <end position="119"/>
    </location>
</feature>
<keyword evidence="1" id="KW-0812">Transmembrane</keyword>
<proteinExistence type="predicted"/>
<dbReference type="AlphaFoldDB" id="A0A1J5ILW1"/>
<evidence type="ECO:0000313" key="2">
    <source>
        <dbReference type="EMBL" id="OIP98133.1"/>
    </source>
</evidence>
<protein>
    <submittedName>
        <fullName evidence="2">Uncharacterized protein</fullName>
    </submittedName>
</protein>
<keyword evidence="1" id="KW-0472">Membrane</keyword>
<feature type="transmembrane region" description="Helical" evidence="1">
    <location>
        <begin position="50"/>
        <end position="69"/>
    </location>
</feature>
<keyword evidence="1" id="KW-1133">Transmembrane helix</keyword>
<dbReference type="EMBL" id="MNZT01000037">
    <property type="protein sequence ID" value="OIP98133.1"/>
    <property type="molecule type" value="Genomic_DNA"/>
</dbReference>
<reference evidence="2 3" key="1">
    <citation type="journal article" date="2016" name="Environ. Microbiol.">
        <title>Genomic resolution of a cold subsurface aquifer community provides metabolic insights for novel microbes adapted to high CO concentrations.</title>
        <authorList>
            <person name="Probst A.J."/>
            <person name="Castelle C.J."/>
            <person name="Singh A."/>
            <person name="Brown C.T."/>
            <person name="Anantharaman K."/>
            <person name="Sharon I."/>
            <person name="Hug L.A."/>
            <person name="Burstein D."/>
            <person name="Emerson J.B."/>
            <person name="Thomas B.C."/>
            <person name="Banfield J.F."/>
        </authorList>
    </citation>
    <scope>NUCLEOTIDE SEQUENCE [LARGE SCALE GENOMIC DNA]</scope>
    <source>
        <strain evidence="2">CG2_30_54_11</strain>
    </source>
</reference>
<feature type="transmembrane region" description="Helical" evidence="1">
    <location>
        <begin position="125"/>
        <end position="147"/>
    </location>
</feature>
<evidence type="ECO:0000256" key="1">
    <source>
        <dbReference type="SAM" id="Phobius"/>
    </source>
</evidence>
<evidence type="ECO:0000313" key="3">
    <source>
        <dbReference type="Proteomes" id="UP000183245"/>
    </source>
</evidence>
<accession>A0A1J5ILW1</accession>
<name>A0A1J5ILW1_9BACT</name>
<organism evidence="2 3">
    <name type="scientific">Candidatus Wirthbacteria bacterium CG2_30_54_11</name>
    <dbReference type="NCBI Taxonomy" id="1817892"/>
    <lineage>
        <taxon>Bacteria</taxon>
        <taxon>Candidatus Wirthbacteria</taxon>
    </lineage>
</organism>
<dbReference type="Proteomes" id="UP000183245">
    <property type="component" value="Unassembled WGS sequence"/>
</dbReference>
<gene>
    <name evidence="2" type="ORF">AUK40_01970</name>
</gene>
<comment type="caution">
    <text evidence="2">The sequence shown here is derived from an EMBL/GenBank/DDBJ whole genome shotgun (WGS) entry which is preliminary data.</text>
</comment>
<sequence length="221" mass="25024">MPNQPNVQHPTEEPRVLVPSTDKGIKSIITVSWIDRKVENLQVWAQGRLWYLYLPLAIWMGYIAIRTLQNADYRSFIEGLNLGIHETGHLLFFWAGSDLMAAGGTITQLAAPLITIWQFSRQKDYFAVAFALSWLGTNLTGIARYMADARQQILPMVSYAPGPASHDWAYLLSRMHILEQDTIIASVIRTCRNLILVVSALAGAYLVWEMFIQQFRKTGTP</sequence>